<reference evidence="2" key="1">
    <citation type="submission" date="2020-10" db="EMBL/GenBank/DDBJ databases">
        <title>High-Quality Genome Resource of Clonostachys rosea strain S41 by Oxford Nanopore Long-Read Sequencing.</title>
        <authorList>
            <person name="Wang H."/>
        </authorList>
    </citation>
    <scope>NUCLEOTIDE SEQUENCE</scope>
    <source>
        <strain evidence="2">S41</strain>
    </source>
</reference>
<gene>
    <name evidence="2" type="ORF">IM811_008199</name>
</gene>
<dbReference type="EMBL" id="JADCTT010000002">
    <property type="protein sequence ID" value="KAF9757255.1"/>
    <property type="molecule type" value="Genomic_DNA"/>
</dbReference>
<feature type="region of interest" description="Disordered" evidence="1">
    <location>
        <begin position="1"/>
        <end position="153"/>
    </location>
</feature>
<sequence>MADYNYDPRAQQRSRGGYPESGHQQRDAAFSNIFGSAPPGRSQTMTSSSMHPSMDDHGRTSTMNSQSGMQRQPPPRPHPGYYGETQRTRTMDSNSSHAYYQGQRPQPSGYGGHPQYQQQQQQQQQQPQYIPYQQQARRPFPSQGPPPPRGDPRGHLLMLLARDTLRKELILLQTLTPIDPSPLSLNLVPKCINNPQAHISNSSQPQTNFAMPLTHSNRNNQGQLHKGEWFLIATRIDQCP</sequence>
<organism evidence="2 3">
    <name type="scientific">Bionectria ochroleuca</name>
    <name type="common">Gliocladium roseum</name>
    <dbReference type="NCBI Taxonomy" id="29856"/>
    <lineage>
        <taxon>Eukaryota</taxon>
        <taxon>Fungi</taxon>
        <taxon>Dikarya</taxon>
        <taxon>Ascomycota</taxon>
        <taxon>Pezizomycotina</taxon>
        <taxon>Sordariomycetes</taxon>
        <taxon>Hypocreomycetidae</taxon>
        <taxon>Hypocreales</taxon>
        <taxon>Bionectriaceae</taxon>
        <taxon>Clonostachys</taxon>
    </lineage>
</organism>
<evidence type="ECO:0000256" key="1">
    <source>
        <dbReference type="SAM" id="MobiDB-lite"/>
    </source>
</evidence>
<comment type="caution">
    <text evidence="2">The sequence shown here is derived from an EMBL/GenBank/DDBJ whole genome shotgun (WGS) entry which is preliminary data.</text>
</comment>
<feature type="compositionally biased region" description="Polar residues" evidence="1">
    <location>
        <begin position="41"/>
        <end position="51"/>
    </location>
</feature>
<protein>
    <submittedName>
        <fullName evidence="2">Uncharacterized protein</fullName>
    </submittedName>
</protein>
<dbReference type="AlphaFoldDB" id="A0A8H7NKA9"/>
<evidence type="ECO:0000313" key="3">
    <source>
        <dbReference type="Proteomes" id="UP000616885"/>
    </source>
</evidence>
<dbReference type="Proteomes" id="UP000616885">
    <property type="component" value="Unassembled WGS sequence"/>
</dbReference>
<feature type="compositionally biased region" description="Polar residues" evidence="1">
    <location>
        <begin position="91"/>
        <end position="106"/>
    </location>
</feature>
<accession>A0A8H7NKA9</accession>
<feature type="compositionally biased region" description="Low complexity" evidence="1">
    <location>
        <begin position="114"/>
        <end position="141"/>
    </location>
</feature>
<proteinExistence type="predicted"/>
<name>A0A8H7NKA9_BIOOC</name>
<feature type="compositionally biased region" description="Polar residues" evidence="1">
    <location>
        <begin position="60"/>
        <end position="70"/>
    </location>
</feature>
<evidence type="ECO:0000313" key="2">
    <source>
        <dbReference type="EMBL" id="KAF9757255.1"/>
    </source>
</evidence>